<dbReference type="InterPro" id="IPR013512">
    <property type="entry name" value="DXP_reductoisomerase_N"/>
</dbReference>
<feature type="domain" description="1-deoxy-D-xylulose 5-phosphate reductoisomerase N-terminal" evidence="10">
    <location>
        <begin position="60"/>
        <end position="110"/>
    </location>
</feature>
<keyword evidence="7 9" id="KW-0414">Isoprene biosynthesis</keyword>
<dbReference type="PIRSF" id="PIRSF006205">
    <property type="entry name" value="Dxp_reductismrs"/>
    <property type="match status" value="1"/>
</dbReference>
<dbReference type="EC" id="1.1.1.267" evidence="9"/>
<dbReference type="InterPro" id="IPR026877">
    <property type="entry name" value="DXPR_C"/>
</dbReference>
<proteinExistence type="inferred from homology"/>
<feature type="binding site" evidence="9">
    <location>
        <position position="130"/>
    </location>
    <ligand>
        <name>Mn(2+)</name>
        <dbReference type="ChEBI" id="CHEBI:29035"/>
    </ligand>
</feature>
<reference evidence="13" key="1">
    <citation type="journal article" date="2021" name="PeerJ">
        <title>Extensive microbial diversity within the chicken gut microbiome revealed by metagenomics and culture.</title>
        <authorList>
            <person name="Gilroy R."/>
            <person name="Ravi A."/>
            <person name="Getino M."/>
            <person name="Pursley I."/>
            <person name="Horton D.L."/>
            <person name="Alikhan N.F."/>
            <person name="Baker D."/>
            <person name="Gharbi K."/>
            <person name="Hall N."/>
            <person name="Watson M."/>
            <person name="Adriaenssens E.M."/>
            <person name="Foster-Nyarko E."/>
            <person name="Jarju S."/>
            <person name="Secka A."/>
            <person name="Antonio M."/>
            <person name="Oren A."/>
            <person name="Chaudhuri R.R."/>
            <person name="La Ragione R."/>
            <person name="Hildebrand F."/>
            <person name="Pallen M.J."/>
        </authorList>
    </citation>
    <scope>NUCLEOTIDE SEQUENCE</scope>
    <source>
        <strain evidence="13">Gambia11-129</strain>
    </source>
</reference>
<dbReference type="InterPro" id="IPR036291">
    <property type="entry name" value="NAD(P)-bd_dom_sf"/>
</dbReference>
<feature type="binding site" evidence="9">
    <location>
        <position position="11"/>
    </location>
    <ligand>
        <name>NADPH</name>
        <dbReference type="ChEBI" id="CHEBI:57783"/>
    </ligand>
</feature>
<evidence type="ECO:0000259" key="11">
    <source>
        <dbReference type="Pfam" id="PF08436"/>
    </source>
</evidence>
<feature type="binding site" evidence="9">
    <location>
        <position position="103"/>
    </location>
    <ligand>
        <name>1-deoxy-D-xylulose 5-phosphate</name>
        <dbReference type="ChEBI" id="CHEBI:57792"/>
    </ligand>
</feature>
<dbReference type="SUPFAM" id="SSF55347">
    <property type="entry name" value="Glyceraldehyde-3-phosphate dehydrogenase-like, C-terminal domain"/>
    <property type="match status" value="1"/>
</dbReference>
<feature type="binding site" evidence="9">
    <location>
        <position position="193"/>
    </location>
    <ligand>
        <name>1-deoxy-D-xylulose 5-phosphate</name>
        <dbReference type="ChEBI" id="CHEBI:57792"/>
    </ligand>
</feature>
<feature type="binding site" evidence="9">
    <location>
        <position position="13"/>
    </location>
    <ligand>
        <name>NADPH</name>
        <dbReference type="ChEBI" id="CHEBI:57783"/>
    </ligand>
</feature>
<dbReference type="InterPro" id="IPR003821">
    <property type="entry name" value="DXP_reductoisomerase"/>
</dbReference>
<dbReference type="GO" id="GO:0030145">
    <property type="term" value="F:manganese ion binding"/>
    <property type="evidence" value="ECO:0007669"/>
    <property type="project" value="TreeGrafter"/>
</dbReference>
<reference evidence="13" key="2">
    <citation type="submission" date="2021-04" db="EMBL/GenBank/DDBJ databases">
        <authorList>
            <person name="Gilroy R."/>
        </authorList>
    </citation>
    <scope>NUCLEOTIDE SEQUENCE</scope>
    <source>
        <strain evidence="13">Gambia11-129</strain>
    </source>
</reference>
<comment type="function">
    <text evidence="9">Catalyzes the NADPH-dependent rearrangement and reduction of 1-deoxy-D-xylulose-5-phosphate (DXP) to 2-C-methyl-D-erythritol 4-phosphate (MEP).</text>
</comment>
<comment type="caution">
    <text evidence="9">Lacks conserved residue(s) required for the propagation of feature annotation.</text>
</comment>
<feature type="binding site" evidence="9">
    <location>
        <position position="196"/>
    </location>
    <ligand>
        <name>1-deoxy-D-xylulose 5-phosphate</name>
        <dbReference type="ChEBI" id="CHEBI:57792"/>
    </ligand>
</feature>
<dbReference type="InterPro" id="IPR036169">
    <property type="entry name" value="DXPR_C_sf"/>
</dbReference>
<comment type="pathway">
    <text evidence="1 9">Isoprenoid biosynthesis; isopentenyl diphosphate biosynthesis via DXP pathway; isopentenyl diphosphate from 1-deoxy-D-xylulose 5-phosphate: step 1/6.</text>
</comment>
<keyword evidence="4 9" id="KW-0521">NADP</keyword>
<feature type="binding site" evidence="9">
    <location>
        <position position="187"/>
    </location>
    <ligand>
        <name>1-deoxy-D-xylulose 5-phosphate</name>
        <dbReference type="ChEBI" id="CHEBI:57792"/>
    </ligand>
</feature>
<dbReference type="EMBL" id="DXHU01000005">
    <property type="protein sequence ID" value="HIV98298.1"/>
    <property type="molecule type" value="Genomic_DNA"/>
</dbReference>
<evidence type="ECO:0000256" key="1">
    <source>
        <dbReference type="ARBA" id="ARBA00005094"/>
    </source>
</evidence>
<evidence type="ECO:0000259" key="12">
    <source>
        <dbReference type="Pfam" id="PF13288"/>
    </source>
</evidence>
<dbReference type="Gene3D" id="3.40.50.720">
    <property type="entry name" value="NAD(P)-binding Rossmann-like Domain"/>
    <property type="match status" value="1"/>
</dbReference>
<feature type="domain" description="DXP reductoisomerase C-terminal" evidence="12">
    <location>
        <begin position="236"/>
        <end position="342"/>
    </location>
</feature>
<evidence type="ECO:0000256" key="9">
    <source>
        <dbReference type="HAMAP-Rule" id="MF_00183"/>
    </source>
</evidence>
<dbReference type="InterPro" id="IPR013644">
    <property type="entry name" value="DXP_reductoisomerase_C"/>
</dbReference>
<dbReference type="GO" id="GO:0030604">
    <property type="term" value="F:1-deoxy-D-xylulose-5-phosphate reductoisomerase activity"/>
    <property type="evidence" value="ECO:0007669"/>
    <property type="project" value="UniProtKB-UniRule"/>
</dbReference>
<keyword evidence="3 9" id="KW-0479">Metal-binding</keyword>
<feature type="binding site" evidence="9">
    <location>
        <position position="37"/>
    </location>
    <ligand>
        <name>NADPH</name>
        <dbReference type="ChEBI" id="CHEBI:57783"/>
    </ligand>
</feature>
<feature type="binding site" evidence="9">
    <location>
        <position position="174"/>
    </location>
    <ligand>
        <name>1-deoxy-D-xylulose 5-phosphate</name>
        <dbReference type="ChEBI" id="CHEBI:57792"/>
    </ligand>
</feature>
<dbReference type="Proteomes" id="UP000823936">
    <property type="component" value="Unassembled WGS sequence"/>
</dbReference>
<dbReference type="PANTHER" id="PTHR30525:SF0">
    <property type="entry name" value="1-DEOXY-D-XYLULOSE 5-PHOSPHATE REDUCTOISOMERASE, CHLOROPLASTIC"/>
    <property type="match status" value="1"/>
</dbReference>
<dbReference type="Pfam" id="PF02670">
    <property type="entry name" value="DXP_reductoisom"/>
    <property type="match status" value="1"/>
</dbReference>
<evidence type="ECO:0000313" key="14">
    <source>
        <dbReference type="Proteomes" id="UP000823936"/>
    </source>
</evidence>
<organism evidence="13 14">
    <name type="scientific">Candidatus Ornithospirochaeta avicola</name>
    <dbReference type="NCBI Taxonomy" id="2840896"/>
    <lineage>
        <taxon>Bacteria</taxon>
        <taxon>Pseudomonadati</taxon>
        <taxon>Spirochaetota</taxon>
        <taxon>Spirochaetia</taxon>
        <taxon>Spirochaetales</taxon>
        <taxon>Spirochaetaceae</taxon>
        <taxon>Spirochaetaceae incertae sedis</taxon>
        <taxon>Candidatus Ornithospirochaeta</taxon>
    </lineage>
</organism>
<dbReference type="SUPFAM" id="SSF69055">
    <property type="entry name" value="1-deoxy-D-xylulose-5-phosphate reductoisomerase, C-terminal domain"/>
    <property type="match status" value="1"/>
</dbReference>
<feature type="binding site" evidence="9">
    <location>
        <position position="128"/>
    </location>
    <ligand>
        <name>Mn(2+)</name>
        <dbReference type="ChEBI" id="CHEBI:29035"/>
    </ligand>
</feature>
<gene>
    <name evidence="9" type="primary">dxr</name>
    <name evidence="13" type="ORF">IAB12_00775</name>
</gene>
<dbReference type="PANTHER" id="PTHR30525">
    <property type="entry name" value="1-DEOXY-D-XYLULOSE 5-PHOSPHATE REDUCTOISOMERASE"/>
    <property type="match status" value="1"/>
</dbReference>
<dbReference type="Pfam" id="PF13288">
    <property type="entry name" value="DXPR_C"/>
    <property type="match status" value="1"/>
</dbReference>
<comment type="caution">
    <text evidence="13">The sequence shown here is derived from an EMBL/GenBank/DDBJ whole genome shotgun (WGS) entry which is preliminary data.</text>
</comment>
<evidence type="ECO:0000313" key="13">
    <source>
        <dbReference type="EMBL" id="HIV98298.1"/>
    </source>
</evidence>
<feature type="binding site" evidence="9">
    <location>
        <position position="196"/>
    </location>
    <ligand>
        <name>Mn(2+)</name>
        <dbReference type="ChEBI" id="CHEBI:29035"/>
    </ligand>
</feature>
<comment type="cofactor">
    <cofactor evidence="9">
        <name>Mg(2+)</name>
        <dbReference type="ChEBI" id="CHEBI:18420"/>
    </cofactor>
    <cofactor evidence="9">
        <name>Mn(2+)</name>
        <dbReference type="ChEBI" id="CHEBI:29035"/>
    </cofactor>
</comment>
<evidence type="ECO:0000256" key="8">
    <source>
        <dbReference type="ARBA" id="ARBA00048543"/>
    </source>
</evidence>
<feature type="binding site" evidence="9">
    <location>
        <position position="102"/>
    </location>
    <ligand>
        <name>NADPH</name>
        <dbReference type="ChEBI" id="CHEBI:57783"/>
    </ligand>
</feature>
<feature type="binding site" evidence="9">
    <location>
        <position position="10"/>
    </location>
    <ligand>
        <name>NADPH</name>
        <dbReference type="ChEBI" id="CHEBI:57783"/>
    </ligand>
</feature>
<feature type="binding site" evidence="9">
    <location>
        <position position="130"/>
    </location>
    <ligand>
        <name>1-deoxy-D-xylulose 5-phosphate</name>
        <dbReference type="ChEBI" id="CHEBI:57792"/>
    </ligand>
</feature>
<dbReference type="Pfam" id="PF08436">
    <property type="entry name" value="DXP_redisom_C"/>
    <property type="match status" value="1"/>
</dbReference>
<evidence type="ECO:0000256" key="2">
    <source>
        <dbReference type="ARBA" id="ARBA00006825"/>
    </source>
</evidence>
<feature type="domain" description="1-deoxy-D-xylulose 5-phosphate reductoisomerase C-terminal" evidence="11">
    <location>
        <begin position="124"/>
        <end position="204"/>
    </location>
</feature>
<keyword evidence="5 9" id="KW-0560">Oxidoreductase</keyword>
<accession>A0A9D1PRK2</accession>
<evidence type="ECO:0000259" key="10">
    <source>
        <dbReference type="Pfam" id="PF02670"/>
    </source>
</evidence>
<comment type="similarity">
    <text evidence="2 9">Belongs to the DXR family.</text>
</comment>
<dbReference type="SUPFAM" id="SSF51735">
    <property type="entry name" value="NAD(P)-binding Rossmann-fold domains"/>
    <property type="match status" value="1"/>
</dbReference>
<keyword evidence="9" id="KW-0460">Magnesium</keyword>
<evidence type="ECO:0000256" key="4">
    <source>
        <dbReference type="ARBA" id="ARBA00022857"/>
    </source>
</evidence>
<keyword evidence="6 9" id="KW-0464">Manganese</keyword>
<evidence type="ECO:0000256" key="7">
    <source>
        <dbReference type="ARBA" id="ARBA00023229"/>
    </source>
</evidence>
<feature type="binding site" evidence="9">
    <location>
        <position position="104"/>
    </location>
    <ligand>
        <name>NADPH</name>
        <dbReference type="ChEBI" id="CHEBI:57783"/>
    </ligand>
</feature>
<dbReference type="AlphaFoldDB" id="A0A9D1PRK2"/>
<evidence type="ECO:0000256" key="6">
    <source>
        <dbReference type="ARBA" id="ARBA00023211"/>
    </source>
</evidence>
<feature type="binding site" evidence="9">
    <location>
        <position position="12"/>
    </location>
    <ligand>
        <name>NADPH</name>
        <dbReference type="ChEBI" id="CHEBI:57783"/>
    </ligand>
</feature>
<dbReference type="HAMAP" id="MF_00183">
    <property type="entry name" value="DXP_reductoisom"/>
    <property type="match status" value="1"/>
</dbReference>
<dbReference type="GO" id="GO:0051484">
    <property type="term" value="P:isopentenyl diphosphate biosynthetic process, methylerythritol 4-phosphate pathway involved in terpenoid biosynthetic process"/>
    <property type="evidence" value="ECO:0007669"/>
    <property type="project" value="TreeGrafter"/>
</dbReference>
<feature type="binding site" evidence="9">
    <location>
        <position position="180"/>
    </location>
    <ligand>
        <name>NADPH</name>
        <dbReference type="ChEBI" id="CHEBI:57783"/>
    </ligand>
</feature>
<sequence length="360" mass="39316">MRKIAILGATGSIGSTAIKTIRENNPGFVITGLTSNRSRKVIDLAKEFSCSYFMTEEKSRDEIKEYISNLDADIVLNAIAGSDGLFATICLIEAHIDIALANKESIVLGGNYIFSLAEKSGVRIIPVDSEHSCIYSLISAFSRENTRKLIITASGGPFYKKSTENVSLEDALNHPTWKMGKKITIDSATLANKGLEVIEAGYLFSFGAKDIKVSIHRQSIVHSLIELKNGAVYAQLTPPDMSLPIAAALSDGKIKLENIVSPLSFEDLTLTFSSWSKSEFPLLAAAYSCLESKGAYPCVFNIADEVAVDAFISGRISFNDISRTVLKVLEKDYDVKNLSLEETDYLSSLVKEDTRKILDA</sequence>
<evidence type="ECO:0000256" key="5">
    <source>
        <dbReference type="ARBA" id="ARBA00023002"/>
    </source>
</evidence>
<dbReference type="Gene3D" id="1.10.1740.10">
    <property type="match status" value="1"/>
</dbReference>
<protein>
    <recommendedName>
        <fullName evidence="9">1-deoxy-D-xylulose 5-phosphate reductoisomerase</fullName>
        <shortName evidence="9">DXP reductoisomerase</shortName>
        <ecNumber evidence="9">1.1.1.267</ecNumber>
    </recommendedName>
    <alternativeName>
        <fullName evidence="9">1-deoxyxylulose-5-phosphate reductoisomerase</fullName>
    </alternativeName>
    <alternativeName>
        <fullName evidence="9">2-C-methyl-D-erythritol 4-phosphate synthase</fullName>
    </alternativeName>
</protein>
<evidence type="ECO:0000256" key="3">
    <source>
        <dbReference type="ARBA" id="ARBA00022723"/>
    </source>
</evidence>
<feature type="binding site" evidence="9">
    <location>
        <position position="129"/>
    </location>
    <ligand>
        <name>1-deoxy-D-xylulose 5-phosphate</name>
        <dbReference type="ChEBI" id="CHEBI:57792"/>
    </ligand>
</feature>
<feature type="binding site" evidence="9">
    <location>
        <position position="154"/>
    </location>
    <ligand>
        <name>1-deoxy-D-xylulose 5-phosphate</name>
        <dbReference type="ChEBI" id="CHEBI:57792"/>
    </ligand>
</feature>
<dbReference type="GO" id="GO:0070402">
    <property type="term" value="F:NADPH binding"/>
    <property type="evidence" value="ECO:0007669"/>
    <property type="project" value="InterPro"/>
</dbReference>
<comment type="catalytic activity">
    <reaction evidence="8">
        <text>2-C-methyl-D-erythritol 4-phosphate + NADP(+) = 1-deoxy-D-xylulose 5-phosphate + NADPH + H(+)</text>
        <dbReference type="Rhea" id="RHEA:13717"/>
        <dbReference type="ChEBI" id="CHEBI:15378"/>
        <dbReference type="ChEBI" id="CHEBI:57783"/>
        <dbReference type="ChEBI" id="CHEBI:57792"/>
        <dbReference type="ChEBI" id="CHEBI:58262"/>
        <dbReference type="ChEBI" id="CHEBI:58349"/>
        <dbReference type="EC" id="1.1.1.267"/>
    </reaction>
    <physiologicalReaction direction="right-to-left" evidence="8">
        <dbReference type="Rhea" id="RHEA:13719"/>
    </physiologicalReaction>
</comment>
<feature type="binding site" evidence="9">
    <location>
        <position position="192"/>
    </location>
    <ligand>
        <name>1-deoxy-D-xylulose 5-phosphate</name>
        <dbReference type="ChEBI" id="CHEBI:57792"/>
    </ligand>
</feature>
<name>A0A9D1PRK2_9SPIO</name>